<keyword evidence="2" id="KW-1185">Reference proteome</keyword>
<dbReference type="Gene3D" id="2.180.10.10">
    <property type="entry name" value="RHS repeat-associated core"/>
    <property type="match status" value="1"/>
</dbReference>
<name>A0A916Z9K5_9BACL</name>
<reference evidence="1" key="2">
    <citation type="submission" date="2020-09" db="EMBL/GenBank/DDBJ databases">
        <authorList>
            <person name="Sun Q."/>
            <person name="Zhou Y."/>
        </authorList>
    </citation>
    <scope>NUCLEOTIDE SEQUENCE</scope>
    <source>
        <strain evidence="1">CGMCC 1.15178</strain>
    </source>
</reference>
<dbReference type="AlphaFoldDB" id="A0A916Z9K5"/>
<evidence type="ECO:0000313" key="1">
    <source>
        <dbReference type="EMBL" id="GGD82501.1"/>
    </source>
</evidence>
<organism evidence="1 2">
    <name type="scientific">Paenibacillus nasutitermitis</name>
    <dbReference type="NCBI Taxonomy" id="1652958"/>
    <lineage>
        <taxon>Bacteria</taxon>
        <taxon>Bacillati</taxon>
        <taxon>Bacillota</taxon>
        <taxon>Bacilli</taxon>
        <taxon>Bacillales</taxon>
        <taxon>Paenibacillaceae</taxon>
        <taxon>Paenibacillus</taxon>
    </lineage>
</organism>
<proteinExistence type="predicted"/>
<accession>A0A916Z9K5</accession>
<evidence type="ECO:0008006" key="3">
    <source>
        <dbReference type="Google" id="ProtNLM"/>
    </source>
</evidence>
<dbReference type="Proteomes" id="UP000612456">
    <property type="component" value="Unassembled WGS sequence"/>
</dbReference>
<sequence length="75" mass="8784">MSGKFKRQLLDAYDLACNSAAAAIVMNYDYDLYGKLSKITYPDNGFVEYTYDYLDRMKTYKYQQLVSSYLFIINS</sequence>
<comment type="caution">
    <text evidence="1">The sequence shown here is derived from an EMBL/GenBank/DDBJ whole genome shotgun (WGS) entry which is preliminary data.</text>
</comment>
<dbReference type="EMBL" id="BMHP01000003">
    <property type="protein sequence ID" value="GGD82501.1"/>
    <property type="molecule type" value="Genomic_DNA"/>
</dbReference>
<protein>
    <recommendedName>
        <fullName evidence="3">YD repeat-containing protein</fullName>
    </recommendedName>
</protein>
<reference evidence="1" key="1">
    <citation type="journal article" date="2014" name="Int. J. Syst. Evol. Microbiol.">
        <title>Complete genome sequence of Corynebacterium casei LMG S-19264T (=DSM 44701T), isolated from a smear-ripened cheese.</title>
        <authorList>
            <consortium name="US DOE Joint Genome Institute (JGI-PGF)"/>
            <person name="Walter F."/>
            <person name="Albersmeier A."/>
            <person name="Kalinowski J."/>
            <person name="Ruckert C."/>
        </authorList>
    </citation>
    <scope>NUCLEOTIDE SEQUENCE</scope>
    <source>
        <strain evidence="1">CGMCC 1.15178</strain>
    </source>
</reference>
<evidence type="ECO:0000313" key="2">
    <source>
        <dbReference type="Proteomes" id="UP000612456"/>
    </source>
</evidence>
<gene>
    <name evidence="1" type="ORF">GCM10010911_45800</name>
</gene>